<dbReference type="PROSITE" id="PS51456">
    <property type="entry name" value="MYOSIN_MOTOR"/>
    <property type="match status" value="1"/>
</dbReference>
<dbReference type="InterPro" id="IPR001609">
    <property type="entry name" value="Myosin_head_motor_dom-like"/>
</dbReference>
<name>A0A423TXC1_PENVA</name>
<keyword evidence="3 8" id="KW-0067">ATP-binding</keyword>
<dbReference type="GO" id="GO:0005524">
    <property type="term" value="F:ATP binding"/>
    <property type="evidence" value="ECO:0007669"/>
    <property type="project" value="UniProtKB-UniRule"/>
</dbReference>
<keyword evidence="7 8" id="KW-0009">Actin-binding</keyword>
<feature type="domain" description="TH1" evidence="10">
    <location>
        <begin position="968"/>
        <end position="1152"/>
    </location>
</feature>
<comment type="similarity">
    <text evidence="1 8">Belongs to the TRAFAC class myosin-kinesin ATPase superfamily. Myosin family.</text>
</comment>
<dbReference type="Gene3D" id="1.20.58.530">
    <property type="match status" value="1"/>
</dbReference>
<feature type="domain" description="Myosin motor" evidence="9">
    <location>
        <begin position="1"/>
        <end position="851"/>
    </location>
</feature>
<dbReference type="InterPro" id="IPR027417">
    <property type="entry name" value="P-loop_NTPase"/>
</dbReference>
<dbReference type="PROSITE" id="PS50096">
    <property type="entry name" value="IQ"/>
    <property type="match status" value="1"/>
</dbReference>
<dbReference type="CDD" id="cd01378">
    <property type="entry name" value="MYSc_Myo1"/>
    <property type="match status" value="1"/>
</dbReference>
<gene>
    <name evidence="11" type="ORF">C7M84_000161</name>
</gene>
<reference evidence="11 12" key="1">
    <citation type="submission" date="2018-04" db="EMBL/GenBank/DDBJ databases">
        <authorList>
            <person name="Zhang X."/>
            <person name="Yuan J."/>
            <person name="Li F."/>
            <person name="Xiang J."/>
        </authorList>
    </citation>
    <scope>NUCLEOTIDE SEQUENCE [LARGE SCALE GENOMIC DNA]</scope>
    <source>
        <tissue evidence="11">Muscle</tissue>
    </source>
</reference>
<evidence type="ECO:0000256" key="5">
    <source>
        <dbReference type="ARBA" id="ARBA00023123"/>
    </source>
</evidence>
<dbReference type="GO" id="GO:0009888">
    <property type="term" value="P:tissue development"/>
    <property type="evidence" value="ECO:0007669"/>
    <property type="project" value="UniProtKB-ARBA"/>
</dbReference>
<dbReference type="InterPro" id="IPR010926">
    <property type="entry name" value="Myosin_TH1"/>
</dbReference>
<sequence>MDREMSLGAALFNGGKIYTYIGEVCVSVNPYRTINLYGKEYVTQYKGKGGWEGWVEGGRSPHLPFFYIISLTNTPRPSSSLLISLFFYLILSLTPPALLFSPPPPPGREIFERPPPPSSCLLISLIFLTNPPPLLSPHLPFLKFYILTYTPLLFSPQPRPRDLRAPPPFLLSPHLPYFLTNPPPPLISSPFFLFYILTYTPLLFSPPPGREIFERPPPLPLAARDLERPPHVFALADAAYKAMKRRGQDTCIVISGESGSGKTEASKIIMRYIAAVTNVAGQQEIERVKNVLLQSNAILEAFGNAKTNRNDNSSRFGKYMDINFDFKGDPIGGHVQNYLLEKSRVVLQQPGERNFHSFYQVLFGATDSDLSKLKLKRDVNAYHYIRQGGTPRVDSIADKVDYKACQAAFKTLGFSPEQTDAIWRIVSAILHLGNIEFTSGGDETQIKNPKEVSNIAELLRVSPDQVTKALCHRVIAARGEVMEKRHTESEASYGRDAFAKAIYERLFSSIVEGVNNAIEVRFEGAEAKYKYNTVIGVLDIYGFEIFDRNSFEQFCINYCNEKLQQLFIELVLKQEQEEYRREGIAWQTIEYFNNQIICDLVEQSHKGIIAITDEACLNVGRVTDEMLLEAMEGKLKGHKHFTTRKLSPMDKELKHVEEFRVKHYAGDVVYSIKGFLEKNKDTLFQDFKRLMYSSSDPVISSMWPEGAQDITMTTKRPLTAGTLFKNSMIALVKNLACKEPYYIRCIKPNDQKSPVIFDEERVTHQVNYLGLVENLRVRRAGFAYRQSYDRFLRRYKMISQYTWPNFHGGTDREGTKILVEEQGFSNDVKYGNTKIFVRSPQTLFALEQARAKLIPGIVIFLQKMWRGALCRMRYRRMCAALTIMRHYRLYKMRSYMLELHRVFRNVRQMQDYGKHVRWPAPPLVLRSMVSDFQSIHNRWRAHMILSNVPKSDWPQLRIKVIAGDVLMGKRADWGVRETWEGNYLASTRENPDSSAFQSAVKNMRNKDGFREVLFSSLVRKINRNDKMSERAILVTDRQIYKLHSKTFKPLRSPIPILEVSGISVSPGQDQLVIIHLRGGNDFVVSLMSQSNANRVGELTGLLLRQYQLLNRADLRVVVAGTLQCMLGNKSRMITVEETNVGTFPAFRKGTKR</sequence>
<evidence type="ECO:0000256" key="7">
    <source>
        <dbReference type="ARBA" id="ARBA00023203"/>
    </source>
</evidence>
<proteinExistence type="inferred from homology"/>
<evidence type="ECO:0000256" key="1">
    <source>
        <dbReference type="ARBA" id="ARBA00008314"/>
    </source>
</evidence>
<dbReference type="Gene3D" id="1.20.5.4820">
    <property type="match status" value="1"/>
</dbReference>
<dbReference type="FunFam" id="1.20.58.530:FF:000004">
    <property type="entry name" value="Unconventional myosin ID"/>
    <property type="match status" value="1"/>
</dbReference>
<keyword evidence="5 8" id="KW-0518">Myosin</keyword>
<dbReference type="Gene3D" id="1.10.10.820">
    <property type="match status" value="1"/>
</dbReference>
<protein>
    <submittedName>
        <fullName evidence="11">Myosin-IA</fullName>
    </submittedName>
</protein>
<dbReference type="EMBL" id="QCYY01001022">
    <property type="protein sequence ID" value="ROT81091.1"/>
    <property type="molecule type" value="Genomic_DNA"/>
</dbReference>
<dbReference type="GO" id="GO:0006897">
    <property type="term" value="P:endocytosis"/>
    <property type="evidence" value="ECO:0007669"/>
    <property type="project" value="TreeGrafter"/>
</dbReference>
<evidence type="ECO:0000256" key="2">
    <source>
        <dbReference type="ARBA" id="ARBA00022741"/>
    </source>
</evidence>
<comment type="caution">
    <text evidence="11">The sequence shown here is derived from an EMBL/GenBank/DDBJ whole genome shotgun (WGS) entry which is preliminary data.</text>
</comment>
<evidence type="ECO:0000313" key="12">
    <source>
        <dbReference type="Proteomes" id="UP000283509"/>
    </source>
</evidence>
<evidence type="ECO:0000256" key="4">
    <source>
        <dbReference type="ARBA" id="ARBA00023121"/>
    </source>
</evidence>
<dbReference type="FunFam" id="1.10.10.820:FF:000001">
    <property type="entry name" value="Myosin heavy chain"/>
    <property type="match status" value="1"/>
</dbReference>
<evidence type="ECO:0000256" key="8">
    <source>
        <dbReference type="PROSITE-ProRule" id="PRU00782"/>
    </source>
</evidence>
<dbReference type="GO" id="GO:0000146">
    <property type="term" value="F:microfilament motor activity"/>
    <property type="evidence" value="ECO:0007669"/>
    <property type="project" value="TreeGrafter"/>
</dbReference>
<dbReference type="PRINTS" id="PR00193">
    <property type="entry name" value="MYOSINHEAVY"/>
</dbReference>
<dbReference type="GO" id="GO:0030048">
    <property type="term" value="P:actin filament-based movement"/>
    <property type="evidence" value="ECO:0007669"/>
    <property type="project" value="TreeGrafter"/>
</dbReference>
<dbReference type="Pfam" id="PF06017">
    <property type="entry name" value="Myosin_TH1"/>
    <property type="match status" value="1"/>
</dbReference>
<dbReference type="AlphaFoldDB" id="A0A423TXC1"/>
<dbReference type="STRING" id="6689.A0A423TXC1"/>
<evidence type="ECO:0000256" key="3">
    <source>
        <dbReference type="ARBA" id="ARBA00022840"/>
    </source>
</evidence>
<dbReference type="GO" id="GO:0051015">
    <property type="term" value="F:actin filament binding"/>
    <property type="evidence" value="ECO:0007669"/>
    <property type="project" value="TreeGrafter"/>
</dbReference>
<dbReference type="GO" id="GO:0007368">
    <property type="term" value="P:determination of left/right symmetry"/>
    <property type="evidence" value="ECO:0007669"/>
    <property type="project" value="UniProtKB-ARBA"/>
</dbReference>
<dbReference type="Gene3D" id="3.40.850.10">
    <property type="entry name" value="Kinesin motor domain"/>
    <property type="match status" value="2"/>
</dbReference>
<feature type="region of interest" description="Actin-binding" evidence="8">
    <location>
        <begin position="728"/>
        <end position="750"/>
    </location>
</feature>
<feature type="non-terminal residue" evidence="11">
    <location>
        <position position="1152"/>
    </location>
</feature>
<dbReference type="SMART" id="SM00242">
    <property type="entry name" value="MYSc"/>
    <property type="match status" value="1"/>
</dbReference>
<dbReference type="GO" id="GO:0005902">
    <property type="term" value="C:microvillus"/>
    <property type="evidence" value="ECO:0007669"/>
    <property type="project" value="TreeGrafter"/>
</dbReference>
<dbReference type="GO" id="GO:0005737">
    <property type="term" value="C:cytoplasm"/>
    <property type="evidence" value="ECO:0007669"/>
    <property type="project" value="TreeGrafter"/>
</dbReference>
<evidence type="ECO:0000259" key="9">
    <source>
        <dbReference type="PROSITE" id="PS51456"/>
    </source>
</evidence>
<dbReference type="GO" id="GO:0005886">
    <property type="term" value="C:plasma membrane"/>
    <property type="evidence" value="ECO:0007669"/>
    <property type="project" value="TreeGrafter"/>
</dbReference>
<dbReference type="SUPFAM" id="SSF52540">
    <property type="entry name" value="P-loop containing nucleoside triphosphate hydrolases"/>
    <property type="match status" value="2"/>
</dbReference>
<feature type="binding site" evidence="8">
    <location>
        <begin position="256"/>
        <end position="263"/>
    </location>
    <ligand>
        <name>ATP</name>
        <dbReference type="ChEBI" id="CHEBI:30616"/>
    </ligand>
</feature>
<reference evidence="11 12" key="2">
    <citation type="submission" date="2019-01" db="EMBL/GenBank/DDBJ databases">
        <title>The decoding of complex shrimp genome reveals the adaptation for benthos swimmer, frequently molting mechanism and breeding impact on genome.</title>
        <authorList>
            <person name="Sun Y."/>
            <person name="Gao Y."/>
            <person name="Yu Y."/>
        </authorList>
    </citation>
    <scope>NUCLEOTIDE SEQUENCE [LARGE SCALE GENOMIC DNA]</scope>
    <source>
        <tissue evidence="11">Muscle</tissue>
    </source>
</reference>
<evidence type="ECO:0000256" key="6">
    <source>
        <dbReference type="ARBA" id="ARBA00023175"/>
    </source>
</evidence>
<keyword evidence="4" id="KW-0446">Lipid-binding</keyword>
<dbReference type="Pfam" id="PF00063">
    <property type="entry name" value="Myosin_head"/>
    <property type="match status" value="2"/>
</dbReference>
<dbReference type="Gene3D" id="1.20.120.720">
    <property type="entry name" value="Myosin VI head, motor domain, U50 subdomain"/>
    <property type="match status" value="1"/>
</dbReference>
<keyword evidence="6 8" id="KW-0505">Motor protein</keyword>
<keyword evidence="12" id="KW-1185">Reference proteome</keyword>
<dbReference type="Proteomes" id="UP000283509">
    <property type="component" value="Unassembled WGS sequence"/>
</dbReference>
<dbReference type="PANTHER" id="PTHR13140:SF713">
    <property type="entry name" value="UNCONVENTIONAL MYOSIN ID"/>
    <property type="match status" value="1"/>
</dbReference>
<dbReference type="InterPro" id="IPR036072">
    <property type="entry name" value="MYSc_Myo1"/>
</dbReference>
<dbReference type="GO" id="GO:0005546">
    <property type="term" value="F:phosphatidylinositol-4,5-bisphosphate binding"/>
    <property type="evidence" value="ECO:0007669"/>
    <property type="project" value="UniProtKB-ARBA"/>
</dbReference>
<organism evidence="11 12">
    <name type="scientific">Penaeus vannamei</name>
    <name type="common">Whiteleg shrimp</name>
    <name type="synonym">Litopenaeus vannamei</name>
    <dbReference type="NCBI Taxonomy" id="6689"/>
    <lineage>
        <taxon>Eukaryota</taxon>
        <taxon>Metazoa</taxon>
        <taxon>Ecdysozoa</taxon>
        <taxon>Arthropoda</taxon>
        <taxon>Crustacea</taxon>
        <taxon>Multicrustacea</taxon>
        <taxon>Malacostraca</taxon>
        <taxon>Eumalacostraca</taxon>
        <taxon>Eucarida</taxon>
        <taxon>Decapoda</taxon>
        <taxon>Dendrobranchiata</taxon>
        <taxon>Penaeoidea</taxon>
        <taxon>Penaeidae</taxon>
        <taxon>Penaeus</taxon>
    </lineage>
</organism>
<evidence type="ECO:0000259" key="10">
    <source>
        <dbReference type="PROSITE" id="PS51757"/>
    </source>
</evidence>
<evidence type="ECO:0000313" key="11">
    <source>
        <dbReference type="EMBL" id="ROT81091.1"/>
    </source>
</evidence>
<dbReference type="OrthoDB" id="10254995at2759"/>
<dbReference type="GO" id="GO:0007015">
    <property type="term" value="P:actin filament organization"/>
    <property type="evidence" value="ECO:0007669"/>
    <property type="project" value="TreeGrafter"/>
</dbReference>
<dbReference type="PANTHER" id="PTHR13140">
    <property type="entry name" value="MYOSIN"/>
    <property type="match status" value="1"/>
</dbReference>
<dbReference type="GO" id="GO:0016459">
    <property type="term" value="C:myosin complex"/>
    <property type="evidence" value="ECO:0007669"/>
    <property type="project" value="UniProtKB-KW"/>
</dbReference>
<dbReference type="PROSITE" id="PS51757">
    <property type="entry name" value="TH1"/>
    <property type="match status" value="1"/>
</dbReference>
<dbReference type="InterPro" id="IPR036961">
    <property type="entry name" value="Kinesin_motor_dom_sf"/>
</dbReference>
<keyword evidence="2 8" id="KW-0547">Nucleotide-binding</keyword>
<accession>A0A423TXC1</accession>